<feature type="transmembrane region" description="Helical" evidence="2">
    <location>
        <begin position="70"/>
        <end position="95"/>
    </location>
</feature>
<dbReference type="Proteomes" id="UP000275078">
    <property type="component" value="Unassembled WGS sequence"/>
</dbReference>
<dbReference type="PANTHER" id="PTHR35184">
    <property type="entry name" value="YALI0C10208P"/>
    <property type="match status" value="1"/>
</dbReference>
<evidence type="ECO:0000313" key="3">
    <source>
        <dbReference type="EMBL" id="RPA88059.1"/>
    </source>
</evidence>
<keyword evidence="2" id="KW-0472">Membrane</keyword>
<dbReference type="Pfam" id="PF11309">
    <property type="entry name" value="DUF3112"/>
    <property type="match status" value="1"/>
</dbReference>
<evidence type="ECO:0000256" key="1">
    <source>
        <dbReference type="SAM" id="MobiDB-lite"/>
    </source>
</evidence>
<feature type="transmembrane region" description="Helical" evidence="2">
    <location>
        <begin position="228"/>
        <end position="246"/>
    </location>
</feature>
<dbReference type="STRING" id="1160509.A0A3N4IQ57"/>
<keyword evidence="2" id="KW-1133">Transmembrane helix</keyword>
<keyword evidence="4" id="KW-1185">Reference proteome</keyword>
<feature type="transmembrane region" description="Helical" evidence="2">
    <location>
        <begin position="146"/>
        <end position="168"/>
    </location>
</feature>
<reference evidence="3 4" key="1">
    <citation type="journal article" date="2018" name="Nat. Ecol. Evol.">
        <title>Pezizomycetes genomes reveal the molecular basis of ectomycorrhizal truffle lifestyle.</title>
        <authorList>
            <person name="Murat C."/>
            <person name="Payen T."/>
            <person name="Noel B."/>
            <person name="Kuo A."/>
            <person name="Morin E."/>
            <person name="Chen J."/>
            <person name="Kohler A."/>
            <person name="Krizsan K."/>
            <person name="Balestrini R."/>
            <person name="Da Silva C."/>
            <person name="Montanini B."/>
            <person name="Hainaut M."/>
            <person name="Levati E."/>
            <person name="Barry K.W."/>
            <person name="Belfiori B."/>
            <person name="Cichocki N."/>
            <person name="Clum A."/>
            <person name="Dockter R.B."/>
            <person name="Fauchery L."/>
            <person name="Guy J."/>
            <person name="Iotti M."/>
            <person name="Le Tacon F."/>
            <person name="Lindquist E.A."/>
            <person name="Lipzen A."/>
            <person name="Malagnac F."/>
            <person name="Mello A."/>
            <person name="Molinier V."/>
            <person name="Miyauchi S."/>
            <person name="Poulain J."/>
            <person name="Riccioni C."/>
            <person name="Rubini A."/>
            <person name="Sitrit Y."/>
            <person name="Splivallo R."/>
            <person name="Traeger S."/>
            <person name="Wang M."/>
            <person name="Zifcakova L."/>
            <person name="Wipf D."/>
            <person name="Zambonelli A."/>
            <person name="Paolocci F."/>
            <person name="Nowrousian M."/>
            <person name="Ottonello S."/>
            <person name="Baldrian P."/>
            <person name="Spatafora J.W."/>
            <person name="Henrissat B."/>
            <person name="Nagy L.G."/>
            <person name="Aury J.M."/>
            <person name="Wincker P."/>
            <person name="Grigoriev I.V."/>
            <person name="Bonfante P."/>
            <person name="Martin F.M."/>
        </authorList>
    </citation>
    <scope>NUCLEOTIDE SEQUENCE [LARGE SCALE GENOMIC DNA]</scope>
    <source>
        <strain evidence="3 4">RN42</strain>
    </source>
</reference>
<evidence type="ECO:0000313" key="4">
    <source>
        <dbReference type="Proteomes" id="UP000275078"/>
    </source>
</evidence>
<proteinExistence type="predicted"/>
<feature type="transmembrane region" description="Helical" evidence="2">
    <location>
        <begin position="41"/>
        <end position="63"/>
    </location>
</feature>
<dbReference type="AlphaFoldDB" id="A0A3N4IQ57"/>
<organism evidence="3 4">
    <name type="scientific">Ascobolus immersus RN42</name>
    <dbReference type="NCBI Taxonomy" id="1160509"/>
    <lineage>
        <taxon>Eukaryota</taxon>
        <taxon>Fungi</taxon>
        <taxon>Dikarya</taxon>
        <taxon>Ascomycota</taxon>
        <taxon>Pezizomycotina</taxon>
        <taxon>Pezizomycetes</taxon>
        <taxon>Pezizales</taxon>
        <taxon>Ascobolaceae</taxon>
        <taxon>Ascobolus</taxon>
    </lineage>
</organism>
<feature type="transmembrane region" description="Helical" evidence="2">
    <location>
        <begin position="266"/>
        <end position="286"/>
    </location>
</feature>
<feature type="region of interest" description="Disordered" evidence="1">
    <location>
        <begin position="301"/>
        <end position="326"/>
    </location>
</feature>
<feature type="transmembrane region" description="Helical" evidence="2">
    <location>
        <begin position="107"/>
        <end position="126"/>
    </location>
</feature>
<dbReference type="EMBL" id="ML119645">
    <property type="protein sequence ID" value="RPA88059.1"/>
    <property type="molecule type" value="Genomic_DNA"/>
</dbReference>
<dbReference type="OrthoDB" id="3357002at2759"/>
<sequence length="326" mass="36052">MSDNTDNTLQPQAPPQGPTQAQILAKMPALLGGYPSTTLDLPLSAVLIAIFASLAATNVTLFIRNKKRGLFFPLNMVTFGFCMARITTFTLRIVWSKHIFHRDVSTVAQIMVAAGVVLLYIVNMVLTKRLLDSRHPRVGRNIGVRVLFKLYYASLIVILALVIKAVVYRFGGKTLSSSDKTVMKLGPIWFTVFAFLPLPLSTLIALTRSTRTTPLGTPADRATKWQKVALICAASFFLTLGASIRAGINFLPARLNSNPAWYHHRAVFYVFLPVVEICAVLVFVAGRMDRKFYVPKTVVETKEGESMESLQEKEGVREGGRESDSV</sequence>
<gene>
    <name evidence="3" type="ORF">BJ508DRAFT_409967</name>
</gene>
<dbReference type="PANTHER" id="PTHR35184:SF1">
    <property type="entry name" value="INTEGRAL MEMBRANE PROTEIN"/>
    <property type="match status" value="1"/>
</dbReference>
<feature type="transmembrane region" description="Helical" evidence="2">
    <location>
        <begin position="188"/>
        <end position="207"/>
    </location>
</feature>
<keyword evidence="2" id="KW-0812">Transmembrane</keyword>
<evidence type="ECO:0000256" key="2">
    <source>
        <dbReference type="SAM" id="Phobius"/>
    </source>
</evidence>
<accession>A0A3N4IQ57</accession>
<protein>
    <submittedName>
        <fullName evidence="3">Uncharacterized protein</fullName>
    </submittedName>
</protein>
<name>A0A3N4IQ57_ASCIM</name>
<dbReference type="InterPro" id="IPR021460">
    <property type="entry name" value="DUF3112"/>
</dbReference>